<comment type="caution">
    <text evidence="10">The sequence shown here is derived from an EMBL/GenBank/DDBJ whole genome shotgun (WGS) entry which is preliminary data.</text>
</comment>
<evidence type="ECO:0000256" key="3">
    <source>
        <dbReference type="ARBA" id="ARBA00022475"/>
    </source>
</evidence>
<protein>
    <submittedName>
        <fullName evidence="10">ABC transporter permease</fullName>
    </submittedName>
</protein>
<feature type="transmembrane region" description="Helical" evidence="8">
    <location>
        <begin position="10"/>
        <end position="28"/>
    </location>
</feature>
<dbReference type="PROSITE" id="PS50928">
    <property type="entry name" value="ABC_TM1"/>
    <property type="match status" value="1"/>
</dbReference>
<keyword evidence="4 8" id="KW-0812">Transmembrane</keyword>
<dbReference type="GO" id="GO:0005886">
    <property type="term" value="C:plasma membrane"/>
    <property type="evidence" value="ECO:0007669"/>
    <property type="project" value="UniProtKB-SubCell"/>
</dbReference>
<reference evidence="10" key="1">
    <citation type="journal article" date="2014" name="Int. J. Syst. Evol. Microbiol.">
        <title>Complete genome sequence of Corynebacterium casei LMG S-19264T (=DSM 44701T), isolated from a smear-ripened cheese.</title>
        <authorList>
            <consortium name="US DOE Joint Genome Institute (JGI-PGF)"/>
            <person name="Walter F."/>
            <person name="Albersmeier A."/>
            <person name="Kalinowski J."/>
            <person name="Ruckert C."/>
        </authorList>
    </citation>
    <scope>NUCLEOTIDE SEQUENCE</scope>
    <source>
        <strain evidence="10">NBRC 101628</strain>
    </source>
</reference>
<evidence type="ECO:0000256" key="6">
    <source>
        <dbReference type="ARBA" id="ARBA00023136"/>
    </source>
</evidence>
<accession>A0AA37W077</accession>
<evidence type="ECO:0000256" key="1">
    <source>
        <dbReference type="ARBA" id="ARBA00004651"/>
    </source>
</evidence>
<dbReference type="CDD" id="cd06261">
    <property type="entry name" value="TM_PBP2"/>
    <property type="match status" value="1"/>
</dbReference>
<evidence type="ECO:0000313" key="11">
    <source>
        <dbReference type="Proteomes" id="UP001161422"/>
    </source>
</evidence>
<evidence type="ECO:0000256" key="7">
    <source>
        <dbReference type="ARBA" id="ARBA00024202"/>
    </source>
</evidence>
<sequence length="312" mass="34231">MIKQILLRRFWQLITVVWGVGTLTFVLLRSLPGDMAYRIAAGRFGYDNVTAGAADMVRAELELDLPVWQQYFNWLWDLLSFNLGTSMVSGGPVIAEVQHQLGHSVLLAFVGVTISLLIAIPLGLAAARYGGWLDRISLVVSTGIRAMPVFLIGLVFVLIFALELNWFPVAGFGEAKFLVLPAISLAVVLAATSNRVIRDAALAVFRAPYYQFSQVKGLSRWQTFVRHGIRNMSVPVVAFMGIQLITVIEGIVMIESLFSWPGIGHGLAHAIFSRDIPVIQGAALCMGVMFVMLNTLVDIACAKLDPRQEVKS</sequence>
<dbReference type="RefSeq" id="WP_245837179.1">
    <property type="nucleotide sequence ID" value="NZ_BSNC01000004.1"/>
</dbReference>
<keyword evidence="5 8" id="KW-1133">Transmembrane helix</keyword>
<dbReference type="Proteomes" id="UP001161422">
    <property type="component" value="Unassembled WGS sequence"/>
</dbReference>
<dbReference type="InterPro" id="IPR035906">
    <property type="entry name" value="MetI-like_sf"/>
</dbReference>
<keyword evidence="2 8" id="KW-0813">Transport</keyword>
<evidence type="ECO:0000256" key="5">
    <source>
        <dbReference type="ARBA" id="ARBA00022989"/>
    </source>
</evidence>
<feature type="domain" description="ABC transmembrane type-1" evidence="9">
    <location>
        <begin position="101"/>
        <end position="297"/>
    </location>
</feature>
<organism evidence="10 11">
    <name type="scientific">Paraferrimonas sedimenticola</name>
    <dbReference type="NCBI Taxonomy" id="375674"/>
    <lineage>
        <taxon>Bacteria</taxon>
        <taxon>Pseudomonadati</taxon>
        <taxon>Pseudomonadota</taxon>
        <taxon>Gammaproteobacteria</taxon>
        <taxon>Alteromonadales</taxon>
        <taxon>Ferrimonadaceae</taxon>
        <taxon>Paraferrimonas</taxon>
    </lineage>
</organism>
<keyword evidence="11" id="KW-1185">Reference proteome</keyword>
<feature type="transmembrane region" description="Helical" evidence="8">
    <location>
        <begin position="105"/>
        <end position="126"/>
    </location>
</feature>
<reference evidence="10" key="2">
    <citation type="submission" date="2023-01" db="EMBL/GenBank/DDBJ databases">
        <title>Draft genome sequence of Paraferrimonas sedimenticola strain NBRC 101628.</title>
        <authorList>
            <person name="Sun Q."/>
            <person name="Mori K."/>
        </authorList>
    </citation>
    <scope>NUCLEOTIDE SEQUENCE</scope>
    <source>
        <strain evidence="10">NBRC 101628</strain>
    </source>
</reference>
<feature type="transmembrane region" description="Helical" evidence="8">
    <location>
        <begin position="278"/>
        <end position="297"/>
    </location>
</feature>
<dbReference type="Pfam" id="PF19300">
    <property type="entry name" value="BPD_transp_1_N"/>
    <property type="match status" value="1"/>
</dbReference>
<dbReference type="GO" id="GO:0071916">
    <property type="term" value="F:dipeptide transmembrane transporter activity"/>
    <property type="evidence" value="ECO:0007669"/>
    <property type="project" value="TreeGrafter"/>
</dbReference>
<dbReference type="AlphaFoldDB" id="A0AA37W077"/>
<dbReference type="Pfam" id="PF00528">
    <property type="entry name" value="BPD_transp_1"/>
    <property type="match status" value="1"/>
</dbReference>
<evidence type="ECO:0000313" key="10">
    <source>
        <dbReference type="EMBL" id="GLP96040.1"/>
    </source>
</evidence>
<evidence type="ECO:0000256" key="2">
    <source>
        <dbReference type="ARBA" id="ARBA00022448"/>
    </source>
</evidence>
<dbReference type="PANTHER" id="PTHR43163">
    <property type="entry name" value="DIPEPTIDE TRANSPORT SYSTEM PERMEASE PROTEIN DPPB-RELATED"/>
    <property type="match status" value="1"/>
</dbReference>
<evidence type="ECO:0000259" key="9">
    <source>
        <dbReference type="PROSITE" id="PS50928"/>
    </source>
</evidence>
<evidence type="ECO:0000256" key="8">
    <source>
        <dbReference type="RuleBase" id="RU363032"/>
    </source>
</evidence>
<keyword evidence="6 8" id="KW-0472">Membrane</keyword>
<proteinExistence type="inferred from homology"/>
<dbReference type="InterPro" id="IPR045621">
    <property type="entry name" value="BPD_transp_1_N"/>
</dbReference>
<keyword evidence="3" id="KW-1003">Cell membrane</keyword>
<feature type="transmembrane region" description="Helical" evidence="8">
    <location>
        <begin position="236"/>
        <end position="258"/>
    </location>
</feature>
<dbReference type="PANTHER" id="PTHR43163:SF6">
    <property type="entry name" value="DIPEPTIDE TRANSPORT SYSTEM PERMEASE PROTEIN DPPB-RELATED"/>
    <property type="match status" value="1"/>
</dbReference>
<evidence type="ECO:0000256" key="4">
    <source>
        <dbReference type="ARBA" id="ARBA00022692"/>
    </source>
</evidence>
<dbReference type="InterPro" id="IPR000515">
    <property type="entry name" value="MetI-like"/>
</dbReference>
<gene>
    <name evidence="10" type="ORF">GCM10007895_13460</name>
</gene>
<feature type="transmembrane region" description="Helical" evidence="8">
    <location>
        <begin position="138"/>
        <end position="162"/>
    </location>
</feature>
<dbReference type="EMBL" id="BSNC01000004">
    <property type="protein sequence ID" value="GLP96040.1"/>
    <property type="molecule type" value="Genomic_DNA"/>
</dbReference>
<dbReference type="Gene3D" id="1.10.3720.10">
    <property type="entry name" value="MetI-like"/>
    <property type="match status" value="1"/>
</dbReference>
<dbReference type="SUPFAM" id="SSF161098">
    <property type="entry name" value="MetI-like"/>
    <property type="match status" value="1"/>
</dbReference>
<comment type="similarity">
    <text evidence="7">Belongs to the binding-protein-dependent transport system permease family. OppBC subfamily.</text>
</comment>
<feature type="transmembrane region" description="Helical" evidence="8">
    <location>
        <begin position="177"/>
        <end position="197"/>
    </location>
</feature>
<name>A0AA37W077_9GAMM</name>
<comment type="subcellular location">
    <subcellularLocation>
        <location evidence="1 8">Cell membrane</location>
        <topology evidence="1 8">Multi-pass membrane protein</topology>
    </subcellularLocation>
</comment>